<evidence type="ECO:0000313" key="4">
    <source>
        <dbReference type="Proteomes" id="UP000316688"/>
    </source>
</evidence>
<keyword evidence="4" id="KW-1185">Reference proteome</keyword>
<sequence length="238" mass="25292">MIDQGRGAQLALDFRWNDAADLKAFVATGNEQAVAAVEGLTGWFAQSLYLTGPAGSGRSHLLQAACGRMSAAGGTAVYIPLGQHIDGPTAPLDGLESLSLVTVDDLELLAGRGDWQEAFFHLFNRLRDAGGLLMVAAAGAPAGLGIALPDLVSRLESMLRLRLTPPDDARRREILTGALARRGLRMPAAGVDYLLRHQARDLNHLLGVVDRLDSASLQAGRRLTVPFIQSVLRGQPAD</sequence>
<dbReference type="AlphaFoldDB" id="A0A557RK84"/>
<evidence type="ECO:0000259" key="1">
    <source>
        <dbReference type="Pfam" id="PF00308"/>
    </source>
</evidence>
<accession>A0A557RK84</accession>
<dbReference type="InterPro" id="IPR013317">
    <property type="entry name" value="DnaA_dom"/>
</dbReference>
<comment type="caution">
    <text evidence="3">The sequence shown here is derived from an EMBL/GenBank/DDBJ whole genome shotgun (WGS) entry which is preliminary data.</text>
</comment>
<dbReference type="InterPro" id="IPR017788">
    <property type="entry name" value="Hda"/>
</dbReference>
<protein>
    <submittedName>
        <fullName evidence="3">DnaA regulatory inactivator Hda</fullName>
    </submittedName>
</protein>
<dbReference type="Gene3D" id="3.40.50.300">
    <property type="entry name" value="P-loop containing nucleotide triphosphate hydrolases"/>
    <property type="match status" value="1"/>
</dbReference>
<dbReference type="RefSeq" id="WP_144347785.1">
    <property type="nucleotide sequence ID" value="NZ_VMKP01000002.1"/>
</dbReference>
<evidence type="ECO:0000259" key="2">
    <source>
        <dbReference type="Pfam" id="PF22688"/>
    </source>
</evidence>
<dbReference type="GO" id="GO:0032297">
    <property type="term" value="P:negative regulation of DNA-templated DNA replication initiation"/>
    <property type="evidence" value="ECO:0007669"/>
    <property type="project" value="InterPro"/>
</dbReference>
<gene>
    <name evidence="3" type="primary">hda</name>
    <name evidence="3" type="ORF">FPL11_05760</name>
</gene>
<dbReference type="EMBL" id="VMKP01000002">
    <property type="protein sequence ID" value="TVO65570.1"/>
    <property type="molecule type" value="Genomic_DNA"/>
</dbReference>
<dbReference type="Pfam" id="PF00308">
    <property type="entry name" value="Bac_DnaA"/>
    <property type="match status" value="1"/>
</dbReference>
<reference evidence="3 4" key="1">
    <citation type="submission" date="2019-07" db="EMBL/GenBank/DDBJ databases">
        <title>Reclasification of Spiribacter aquaticus.</title>
        <authorList>
            <person name="Leon M.J."/>
            <person name="Sanchez-Porro C."/>
            <person name="Ventosa A."/>
        </authorList>
    </citation>
    <scope>NUCLEOTIDE SEQUENCE [LARGE SCALE GENOMIC DNA]</scope>
    <source>
        <strain evidence="3 4">SP30</strain>
    </source>
</reference>
<feature type="domain" description="Hda lid" evidence="2">
    <location>
        <begin position="168"/>
        <end position="232"/>
    </location>
</feature>
<dbReference type="InterPro" id="IPR027417">
    <property type="entry name" value="P-loop_NTPase"/>
</dbReference>
<dbReference type="InterPro" id="IPR055199">
    <property type="entry name" value="Hda_lid"/>
</dbReference>
<dbReference type="SUPFAM" id="SSF52540">
    <property type="entry name" value="P-loop containing nucleoside triphosphate hydrolases"/>
    <property type="match status" value="1"/>
</dbReference>
<feature type="domain" description="Chromosomal replication initiator protein DnaA ATPAse" evidence="1">
    <location>
        <begin position="98"/>
        <end position="157"/>
    </location>
</feature>
<name>A0A557RK84_9GAMM</name>
<evidence type="ECO:0000313" key="3">
    <source>
        <dbReference type="EMBL" id="TVO65570.1"/>
    </source>
</evidence>
<dbReference type="Proteomes" id="UP000316688">
    <property type="component" value="Unassembled WGS sequence"/>
</dbReference>
<dbReference type="Pfam" id="PF22688">
    <property type="entry name" value="Hda_lid"/>
    <property type="match status" value="1"/>
</dbReference>
<dbReference type="PANTHER" id="PTHR30050">
    <property type="entry name" value="CHROMOSOMAL REPLICATION INITIATOR PROTEIN DNAA"/>
    <property type="match status" value="1"/>
</dbReference>
<dbReference type="GO" id="GO:0006270">
    <property type="term" value="P:DNA replication initiation"/>
    <property type="evidence" value="ECO:0007669"/>
    <property type="project" value="TreeGrafter"/>
</dbReference>
<dbReference type="NCBIfam" id="TIGR03420">
    <property type="entry name" value="DnaA_homol_Hda"/>
    <property type="match status" value="1"/>
</dbReference>
<organism evidence="3 4">
    <name type="scientific">Spiribacter aquaticus</name>
    <dbReference type="NCBI Taxonomy" id="1935996"/>
    <lineage>
        <taxon>Bacteria</taxon>
        <taxon>Pseudomonadati</taxon>
        <taxon>Pseudomonadota</taxon>
        <taxon>Gammaproteobacteria</taxon>
        <taxon>Chromatiales</taxon>
        <taxon>Ectothiorhodospiraceae</taxon>
        <taxon>Spiribacter</taxon>
    </lineage>
</organism>
<proteinExistence type="predicted"/>
<dbReference type="PANTHER" id="PTHR30050:SF5">
    <property type="entry name" value="DNAA REGULATORY INACTIVATOR HDA"/>
    <property type="match status" value="1"/>
</dbReference>
<dbReference type="Gene3D" id="1.10.8.60">
    <property type="match status" value="1"/>
</dbReference>